<keyword evidence="1" id="KW-1133">Transmembrane helix</keyword>
<comment type="caution">
    <text evidence="2">The sequence shown here is derived from an EMBL/GenBank/DDBJ whole genome shotgun (WGS) entry which is preliminary data.</text>
</comment>
<feature type="transmembrane region" description="Helical" evidence="1">
    <location>
        <begin position="60"/>
        <end position="80"/>
    </location>
</feature>
<dbReference type="RefSeq" id="WP_377318687.1">
    <property type="nucleotide sequence ID" value="NZ_JBHUIY010000048.1"/>
</dbReference>
<reference evidence="3" key="1">
    <citation type="journal article" date="2019" name="Int. J. Syst. Evol. Microbiol.">
        <title>The Global Catalogue of Microorganisms (GCM) 10K type strain sequencing project: providing services to taxonomists for standard genome sequencing and annotation.</title>
        <authorList>
            <consortium name="The Broad Institute Genomics Platform"/>
            <consortium name="The Broad Institute Genome Sequencing Center for Infectious Disease"/>
            <person name="Wu L."/>
            <person name="Ma J."/>
        </authorList>
    </citation>
    <scope>NUCLEOTIDE SEQUENCE [LARGE SCALE GENOMIC DNA]</scope>
    <source>
        <strain evidence="3">KCTC 15012</strain>
    </source>
</reference>
<evidence type="ECO:0000313" key="3">
    <source>
        <dbReference type="Proteomes" id="UP001597296"/>
    </source>
</evidence>
<gene>
    <name evidence="2" type="ORF">ACFSNB_16835</name>
</gene>
<organism evidence="2 3">
    <name type="scientific">Phaeospirillum tilakii</name>
    <dbReference type="NCBI Taxonomy" id="741673"/>
    <lineage>
        <taxon>Bacteria</taxon>
        <taxon>Pseudomonadati</taxon>
        <taxon>Pseudomonadota</taxon>
        <taxon>Alphaproteobacteria</taxon>
        <taxon>Rhodospirillales</taxon>
        <taxon>Rhodospirillaceae</taxon>
        <taxon>Phaeospirillum</taxon>
    </lineage>
</organism>
<dbReference type="Proteomes" id="UP001597296">
    <property type="component" value="Unassembled WGS sequence"/>
</dbReference>
<sequence>MSHHIVPATEPLLRAIAPRLRAADRREVETLGFTPERGLLDSFHRSTWARVALTPSGRPIAAWGLGLISTLGGIGGPWMLSTPLIERDRRAFLRESRRQVAEMHQLCPVLRGETDARYRGAVRWLGWLGFSFGAPVEIGGVPFLPFERVDHG</sequence>
<keyword evidence="1" id="KW-0472">Membrane</keyword>
<accession>A0ABW5CEX8</accession>
<keyword evidence="3" id="KW-1185">Reference proteome</keyword>
<evidence type="ECO:0000256" key="1">
    <source>
        <dbReference type="SAM" id="Phobius"/>
    </source>
</evidence>
<dbReference type="EMBL" id="JBHUIY010000048">
    <property type="protein sequence ID" value="MFD2235471.1"/>
    <property type="molecule type" value="Genomic_DNA"/>
</dbReference>
<evidence type="ECO:0000313" key="2">
    <source>
        <dbReference type="EMBL" id="MFD2235471.1"/>
    </source>
</evidence>
<protein>
    <submittedName>
        <fullName evidence="2">Uncharacterized protein</fullName>
    </submittedName>
</protein>
<keyword evidence="1" id="KW-0812">Transmembrane</keyword>
<name>A0ABW5CEX8_9PROT</name>
<proteinExistence type="predicted"/>